<sequence length="410" mass="44586">MTAAALNSGLSPPDVAGAVPSRSALDLVQALVHDAETMSRQGYHGLLVTLNVDSAYPSGSPFMYMDDHAQPSWSKHPIQLAHHASLRVNQLCAKGRGLGLRIDPNKTEVLYIPPRGARAKRSRIDPARTSTQVEGVSLSPSKSIKWLGVSLDPKLSLATHAADRASATASVVGLVKRLSNTSLRGFPPPPPSAGPNIFNAVVTPSLLLARPPYRGWSRLHQAASGLEARLQWEPKRLGVRAWLALPPPPGKLPRDAECLPPDMHGWWRANKPASALWYGHKAKPFLEKFSRQCLSRWLAEASGHGDFTGYHCLEITSFTCPLATFANPLAGRLDPRAFWFSFQLFVSRASQIELWARLGMPPRGALIPTLDDPPLPLRTRPQSHGGIDPDTDSSDSGSELEIHMPGFVQV</sequence>
<dbReference type="PANTHER" id="PTHR33481:SF1">
    <property type="entry name" value="ENDONUCLEASE_EXONUCLEASE_PHOSPHATASE DOMAIN-CONTAINING PROTEIN-RELATED"/>
    <property type="match status" value="1"/>
</dbReference>
<dbReference type="AlphaFoldDB" id="G0S9P5"/>
<dbReference type="PANTHER" id="PTHR33481">
    <property type="entry name" value="REVERSE TRANSCRIPTASE"/>
    <property type="match status" value="1"/>
</dbReference>
<dbReference type="EMBL" id="GL988043">
    <property type="protein sequence ID" value="EGS20156.1"/>
    <property type="molecule type" value="Genomic_DNA"/>
</dbReference>
<keyword evidence="3" id="KW-1185">Reference proteome</keyword>
<accession>G0S9P5</accession>
<evidence type="ECO:0000313" key="2">
    <source>
        <dbReference type="EMBL" id="EGS20156.1"/>
    </source>
</evidence>
<name>G0S9P5_CHATD</name>
<evidence type="ECO:0000256" key="1">
    <source>
        <dbReference type="SAM" id="MobiDB-lite"/>
    </source>
</evidence>
<dbReference type="HOGENOM" id="CLU_670851_0_0_1"/>
<dbReference type="RefSeq" id="XP_006695041.1">
    <property type="nucleotide sequence ID" value="XM_006694978.1"/>
</dbReference>
<dbReference type="GeneID" id="18258701"/>
<evidence type="ECO:0000313" key="3">
    <source>
        <dbReference type="Proteomes" id="UP000008066"/>
    </source>
</evidence>
<proteinExistence type="predicted"/>
<dbReference type="OrthoDB" id="4842715at2759"/>
<evidence type="ECO:0008006" key="4">
    <source>
        <dbReference type="Google" id="ProtNLM"/>
    </source>
</evidence>
<reference evidence="2 3" key="1">
    <citation type="journal article" date="2011" name="Cell">
        <title>Insight into structure and assembly of the nuclear pore complex by utilizing the genome of a eukaryotic thermophile.</title>
        <authorList>
            <person name="Amlacher S."/>
            <person name="Sarges P."/>
            <person name="Flemming D."/>
            <person name="van Noort V."/>
            <person name="Kunze R."/>
            <person name="Devos D.P."/>
            <person name="Arumugam M."/>
            <person name="Bork P."/>
            <person name="Hurt E."/>
        </authorList>
    </citation>
    <scope>NUCLEOTIDE SEQUENCE [LARGE SCALE GENOMIC DNA]</scope>
    <source>
        <strain evidence="3">DSM 1495 / CBS 144.50 / IMI 039719</strain>
    </source>
</reference>
<dbReference type="Proteomes" id="UP000008066">
    <property type="component" value="Unassembled WGS sequence"/>
</dbReference>
<protein>
    <recommendedName>
        <fullName evidence="4">Reverse transcriptase domain-containing protein</fullName>
    </recommendedName>
</protein>
<dbReference type="KEGG" id="cthr:CTHT_0046630"/>
<gene>
    <name evidence="2" type="ORF">CTHT_0046630</name>
</gene>
<feature type="region of interest" description="Disordered" evidence="1">
    <location>
        <begin position="367"/>
        <end position="399"/>
    </location>
</feature>
<organism evidence="3">
    <name type="scientific">Chaetomium thermophilum (strain DSM 1495 / CBS 144.50 / IMI 039719)</name>
    <name type="common">Thermochaetoides thermophila</name>
    <dbReference type="NCBI Taxonomy" id="759272"/>
    <lineage>
        <taxon>Eukaryota</taxon>
        <taxon>Fungi</taxon>
        <taxon>Dikarya</taxon>
        <taxon>Ascomycota</taxon>
        <taxon>Pezizomycotina</taxon>
        <taxon>Sordariomycetes</taxon>
        <taxon>Sordariomycetidae</taxon>
        <taxon>Sordariales</taxon>
        <taxon>Chaetomiaceae</taxon>
        <taxon>Thermochaetoides</taxon>
    </lineage>
</organism>